<gene>
    <name evidence="1" type="ORF">ACFPMF_27435</name>
</gene>
<dbReference type="SUPFAM" id="SSF53756">
    <property type="entry name" value="UDP-Glycosyltransferase/glycogen phosphorylase"/>
    <property type="match status" value="1"/>
</dbReference>
<dbReference type="PANTHER" id="PTHR39662">
    <property type="entry name" value="DUF354 DOMAIN-CONTAINING PROTEIN-RELATED"/>
    <property type="match status" value="1"/>
</dbReference>
<evidence type="ECO:0000313" key="1">
    <source>
        <dbReference type="EMBL" id="MFC5413087.1"/>
    </source>
</evidence>
<dbReference type="PANTHER" id="PTHR39662:SF1">
    <property type="entry name" value="DUF354 DOMAIN-CONTAINING PROTEIN"/>
    <property type="match status" value="1"/>
</dbReference>
<proteinExistence type="predicted"/>
<dbReference type="PIRSF" id="PIRSF005357">
    <property type="entry name" value="UCP005357"/>
    <property type="match status" value="1"/>
</dbReference>
<keyword evidence="2" id="KW-1185">Reference proteome</keyword>
<dbReference type="Proteomes" id="UP001596106">
    <property type="component" value="Unassembled WGS sequence"/>
</dbReference>
<organism evidence="1 2">
    <name type="scientific">Larkinella bovis</name>
    <dbReference type="NCBI Taxonomy" id="683041"/>
    <lineage>
        <taxon>Bacteria</taxon>
        <taxon>Pseudomonadati</taxon>
        <taxon>Bacteroidota</taxon>
        <taxon>Cytophagia</taxon>
        <taxon>Cytophagales</taxon>
        <taxon>Spirosomataceae</taxon>
        <taxon>Larkinella</taxon>
    </lineage>
</organism>
<reference evidence="2" key="1">
    <citation type="journal article" date="2019" name="Int. J. Syst. Evol. Microbiol.">
        <title>The Global Catalogue of Microorganisms (GCM) 10K type strain sequencing project: providing services to taxonomists for standard genome sequencing and annotation.</title>
        <authorList>
            <consortium name="The Broad Institute Genomics Platform"/>
            <consortium name="The Broad Institute Genome Sequencing Center for Infectious Disease"/>
            <person name="Wu L."/>
            <person name="Ma J."/>
        </authorList>
    </citation>
    <scope>NUCLEOTIDE SEQUENCE [LARGE SCALE GENOMIC DNA]</scope>
    <source>
        <strain evidence="2">CCUG 55250</strain>
    </source>
</reference>
<sequence length="364" mass="41599">MKKKKILIDINHPAHVHLFKNFIAEMRQKGHLIIIAAKNVKAIKDLLRSYECDYIDMGSKKDQMVAKYFYEFIHVLKLLFVVIAHRIDYGIGVSMALPMVSKVTTMKSFALDDDDLTVTPLFGKAVSLATVILTPHSLAFEDRGKAHICHQSYHELAYLHPKRFKPDPSVLQELGMAPGDTYFILRFNAFKAHHDTAAVGLSLEQKLALVNLLKPYGKLFITTERAIEPELEMFRLPVTPEKIHTLMYHATLFIGDSQTMVSEAALLGTPSVKLNSFAGRLSVPNEIENRYELCYSFLPRDFEAMLQKVSELLAMKDLKNVWRYRQETMLADKIDLTSFLTWFVSNYPHSYAQMKSNTACQYSI</sequence>
<dbReference type="Pfam" id="PF04007">
    <property type="entry name" value="DUF354"/>
    <property type="match status" value="1"/>
</dbReference>
<comment type="caution">
    <text evidence="1">The sequence shown here is derived from an EMBL/GenBank/DDBJ whole genome shotgun (WGS) entry which is preliminary data.</text>
</comment>
<accession>A0ABW0IKS3</accession>
<evidence type="ECO:0000313" key="2">
    <source>
        <dbReference type="Proteomes" id="UP001596106"/>
    </source>
</evidence>
<protein>
    <submittedName>
        <fullName evidence="1">DUF354 domain-containing protein</fullName>
    </submittedName>
</protein>
<dbReference type="RefSeq" id="WP_379851269.1">
    <property type="nucleotide sequence ID" value="NZ_JBHSMA010000019.1"/>
</dbReference>
<name>A0ABW0IKS3_9BACT</name>
<dbReference type="InterPro" id="IPR007152">
    <property type="entry name" value="DUF354"/>
</dbReference>
<dbReference type="EMBL" id="JBHSMA010000019">
    <property type="protein sequence ID" value="MFC5413087.1"/>
    <property type="molecule type" value="Genomic_DNA"/>
</dbReference>